<dbReference type="STRING" id="1294142.CINTURNW_3427"/>
<keyword evidence="1" id="KW-1133">Transmembrane helix</keyword>
<evidence type="ECO:0000313" key="2">
    <source>
        <dbReference type="EMBL" id="ERK29336.1"/>
    </source>
</evidence>
<dbReference type="Pfam" id="PF04018">
    <property type="entry name" value="VCA0040-like"/>
    <property type="match status" value="1"/>
</dbReference>
<feature type="transmembrane region" description="Helical" evidence="1">
    <location>
        <begin position="113"/>
        <end position="134"/>
    </location>
</feature>
<evidence type="ECO:0000256" key="1">
    <source>
        <dbReference type="SAM" id="Phobius"/>
    </source>
</evidence>
<reference evidence="2 3" key="1">
    <citation type="journal article" date="2013" name="Genome Announc.">
        <title>Draft Genome Sequence of the Hydrogen- and Ethanol-Producing Bacterium Clostridium intestinale Strain URNW.</title>
        <authorList>
            <person name="Lal S."/>
            <person name="Ramachandran U."/>
            <person name="Zhang X."/>
            <person name="Sparling R."/>
            <person name="Levin D.B."/>
        </authorList>
    </citation>
    <scope>NUCLEOTIDE SEQUENCE [LARGE SCALE GENOMIC DNA]</scope>
    <source>
        <strain evidence="2 3">URNW</strain>
    </source>
</reference>
<accession>U2NKD8</accession>
<evidence type="ECO:0008006" key="4">
    <source>
        <dbReference type="Google" id="ProtNLM"/>
    </source>
</evidence>
<keyword evidence="1" id="KW-0472">Membrane</keyword>
<feature type="transmembrane region" description="Helical" evidence="1">
    <location>
        <begin position="12"/>
        <end position="34"/>
    </location>
</feature>
<dbReference type="HOGENOM" id="CLU_055621_2_1_9"/>
<dbReference type="RefSeq" id="WP_021803385.1">
    <property type="nucleotide sequence ID" value="NZ_KI273145.1"/>
</dbReference>
<feature type="transmembrane region" description="Helical" evidence="1">
    <location>
        <begin position="188"/>
        <end position="209"/>
    </location>
</feature>
<evidence type="ECO:0000313" key="3">
    <source>
        <dbReference type="Proteomes" id="UP000016721"/>
    </source>
</evidence>
<feature type="transmembrane region" description="Helical" evidence="1">
    <location>
        <begin position="245"/>
        <end position="263"/>
    </location>
</feature>
<name>U2NKD8_9CLOT</name>
<dbReference type="AlphaFoldDB" id="U2NKD8"/>
<feature type="transmembrane region" description="Helical" evidence="1">
    <location>
        <begin position="146"/>
        <end position="176"/>
    </location>
</feature>
<dbReference type="InterPro" id="IPR007163">
    <property type="entry name" value="VCA0040-like"/>
</dbReference>
<keyword evidence="1" id="KW-0812">Transmembrane</keyword>
<dbReference type="PATRIC" id="fig|1294142.3.peg.3572"/>
<dbReference type="EMBL" id="APJA01000019">
    <property type="protein sequence ID" value="ERK29336.1"/>
    <property type="molecule type" value="Genomic_DNA"/>
</dbReference>
<sequence length="266" mass="28625">MGNIVTVIKGVVIGLATLVPGVSGGTMAIILGVYDDLIHSISSFFKDWKKNSLFLIQIGIGAVVGMGAFSKIIEQALVKYENPMIYLFLGIICGGIPVLYKKSLSSERKKSDLMFLVIGFIIVFIMTLQPSAVLTLATNTGVKSTIFLVIAGFIIAVALILPGISTSFMLLTLGLYSITLEAINTFNLAYLVPIGIGAIIGTLSTTKVIENLLEKYPSKTYLLILGFVIGSLLEVFPGIPEGFDIIYCIITFTVGFAVIKYMSRDT</sequence>
<dbReference type="PANTHER" id="PTHR37308:SF1">
    <property type="entry name" value="POLYPRENYL-PHOSPHATE TRANSPORTER"/>
    <property type="match status" value="1"/>
</dbReference>
<dbReference type="PANTHER" id="PTHR37308">
    <property type="entry name" value="INTEGRAL MEMBRANE PROTEIN"/>
    <property type="match status" value="1"/>
</dbReference>
<comment type="caution">
    <text evidence="2">The sequence shown here is derived from an EMBL/GenBank/DDBJ whole genome shotgun (WGS) entry which is preliminary data.</text>
</comment>
<proteinExistence type="predicted"/>
<organism evidence="2 3">
    <name type="scientific">Clostridium intestinale URNW</name>
    <dbReference type="NCBI Taxonomy" id="1294142"/>
    <lineage>
        <taxon>Bacteria</taxon>
        <taxon>Bacillati</taxon>
        <taxon>Bacillota</taxon>
        <taxon>Clostridia</taxon>
        <taxon>Eubacteriales</taxon>
        <taxon>Clostridiaceae</taxon>
        <taxon>Clostridium</taxon>
    </lineage>
</organism>
<gene>
    <name evidence="2" type="ORF">CINTURNW_3427</name>
</gene>
<dbReference type="Proteomes" id="UP000016721">
    <property type="component" value="Unassembled WGS sequence"/>
</dbReference>
<keyword evidence="3" id="KW-1185">Reference proteome</keyword>
<feature type="transmembrane region" description="Helical" evidence="1">
    <location>
        <begin position="221"/>
        <end position="239"/>
    </location>
</feature>
<feature type="transmembrane region" description="Helical" evidence="1">
    <location>
        <begin position="85"/>
        <end position="101"/>
    </location>
</feature>
<dbReference type="eggNOG" id="COG2035">
    <property type="taxonomic scope" value="Bacteria"/>
</dbReference>
<feature type="transmembrane region" description="Helical" evidence="1">
    <location>
        <begin position="54"/>
        <end position="73"/>
    </location>
</feature>
<dbReference type="OrthoDB" id="9793746at2"/>
<protein>
    <recommendedName>
        <fullName evidence="4">Integral membrane protein</fullName>
    </recommendedName>
</protein>